<evidence type="ECO:0000313" key="1">
    <source>
        <dbReference type="EMBL" id="NDJ91468.1"/>
    </source>
</evidence>
<proteinExistence type="predicted"/>
<comment type="caution">
    <text evidence="1">The sequence shown here is derived from an EMBL/GenBank/DDBJ whole genome shotgun (WGS) entry which is preliminary data.</text>
</comment>
<accession>A0A7K3LGK4</accession>
<gene>
    <name evidence="1" type="ORF">GWR20_20350</name>
</gene>
<dbReference type="RefSeq" id="WP_162113093.1">
    <property type="nucleotide sequence ID" value="NZ_JAACYR010000095.1"/>
</dbReference>
<sequence>MTAPLLLTAKRFERILDAHPDLTGHGFGTYRSPSDTAEQRRRRFEADRATLAGEHGAVAAIAAWLQAHIAPIKMPGPHAYSYALKHVAEDYFGGYVSNGELIAAALVAGYPMRRLGLVVVGEQFIGNR</sequence>
<name>A0A7K3LGK4_9MYCO</name>
<dbReference type="EMBL" id="JAACYR010000095">
    <property type="protein sequence ID" value="NDJ91468.1"/>
    <property type="molecule type" value="Genomic_DNA"/>
</dbReference>
<reference evidence="1 2" key="1">
    <citation type="submission" date="2020-01" db="EMBL/GenBank/DDBJ databases">
        <authorList>
            <person name="Sanchez-Estrada R."/>
            <person name="Gonzalez-Y-Merchand J.A."/>
            <person name="Rivera-Gutierrez S."/>
        </authorList>
    </citation>
    <scope>NUCLEOTIDE SEQUENCE [LARGE SCALE GENOMIC DNA]</scope>
    <source>
        <strain evidence="1 2">CST 7247</strain>
    </source>
</reference>
<dbReference type="AlphaFoldDB" id="A0A7K3LGK4"/>
<organism evidence="1 2">
    <name type="scientific">Mycolicibacter kumamotonensis</name>
    <dbReference type="NCBI Taxonomy" id="354243"/>
    <lineage>
        <taxon>Bacteria</taxon>
        <taxon>Bacillati</taxon>
        <taxon>Actinomycetota</taxon>
        <taxon>Actinomycetes</taxon>
        <taxon>Mycobacteriales</taxon>
        <taxon>Mycobacteriaceae</taxon>
        <taxon>Mycolicibacter</taxon>
    </lineage>
</organism>
<protein>
    <submittedName>
        <fullName evidence="1">Uncharacterized protein</fullName>
    </submittedName>
</protein>
<evidence type="ECO:0000313" key="2">
    <source>
        <dbReference type="Proteomes" id="UP000466523"/>
    </source>
</evidence>
<dbReference type="Proteomes" id="UP000466523">
    <property type="component" value="Unassembled WGS sequence"/>
</dbReference>